<dbReference type="SUPFAM" id="SSF55486">
    <property type="entry name" value="Metalloproteases ('zincins'), catalytic domain"/>
    <property type="match status" value="1"/>
</dbReference>
<organism evidence="5 6">
    <name type="scientific">Methylobacterium tarhaniae</name>
    <dbReference type="NCBI Taxonomy" id="1187852"/>
    <lineage>
        <taxon>Bacteria</taxon>
        <taxon>Pseudomonadati</taxon>
        <taxon>Pseudomonadota</taxon>
        <taxon>Alphaproteobacteria</taxon>
        <taxon>Hyphomicrobiales</taxon>
        <taxon>Methylobacteriaceae</taxon>
        <taxon>Methylobacterium</taxon>
    </lineage>
</organism>
<name>A0A0J6S3W3_9HYPH</name>
<comment type="subcellular location">
    <subcellularLocation>
        <location evidence="1">Secreted</location>
    </subcellularLocation>
</comment>
<dbReference type="Pfam" id="PF08548">
    <property type="entry name" value="Peptidase_M10_C"/>
    <property type="match status" value="1"/>
</dbReference>
<evidence type="ECO:0000313" key="6">
    <source>
        <dbReference type="Proteomes" id="UP000036449"/>
    </source>
</evidence>
<dbReference type="InterPro" id="IPR024079">
    <property type="entry name" value="MetalloPept_cat_dom_sf"/>
</dbReference>
<feature type="domain" description="Peptidase M10 serralysin C-terminal" evidence="4">
    <location>
        <begin position="87"/>
        <end position="166"/>
    </location>
</feature>
<dbReference type="Gene3D" id="2.150.10.10">
    <property type="entry name" value="Serralysin-like metalloprotease, C-terminal"/>
    <property type="match status" value="1"/>
</dbReference>
<keyword evidence="2" id="KW-0964">Secreted</keyword>
<proteinExistence type="predicted"/>
<reference evidence="5 6" key="1">
    <citation type="submission" date="2015-03" db="EMBL/GenBank/DDBJ databases">
        <title>Genome sequencing of Methylobacterium tarhaniae DSM 25844.</title>
        <authorList>
            <person name="Chaudhry V."/>
            <person name="Patil P.B."/>
        </authorList>
    </citation>
    <scope>NUCLEOTIDE SEQUENCE [LARGE SCALE GENOMIC DNA]</scope>
    <source>
        <strain evidence="5 6">DSM 25844</strain>
    </source>
</reference>
<evidence type="ECO:0000256" key="3">
    <source>
        <dbReference type="ARBA" id="ARBA00022737"/>
    </source>
</evidence>
<dbReference type="GO" id="GO:0005615">
    <property type="term" value="C:extracellular space"/>
    <property type="evidence" value="ECO:0007669"/>
    <property type="project" value="InterPro"/>
</dbReference>
<dbReference type="RefSeq" id="WP_048454582.1">
    <property type="nucleotide sequence ID" value="NZ_LABZ01000362.1"/>
</dbReference>
<sequence length="181" mass="19324">GYSEQAGAAYGNTGWQTFLHEFGHALGLEHPDEDPNNTTNQAGNDQRYTVMSYVPHPSMAALPEDDRSWPVTPMQYDIAAVQMLYGANLTTRADDTRYFAPGSAYALGDGGVLENGRPAILTIWDAGGIDTLDASDQTGAVRLDLNPGAFSTLGQYADTIAMSLAHEENGVIVNLIENATG</sequence>
<protein>
    <recommendedName>
        <fullName evidence="4">Peptidase M10 serralysin C-terminal domain-containing protein</fullName>
    </recommendedName>
</protein>
<dbReference type="InterPro" id="IPR011049">
    <property type="entry name" value="Serralysin-like_metalloprot_C"/>
</dbReference>
<feature type="non-terminal residue" evidence="5">
    <location>
        <position position="181"/>
    </location>
</feature>
<dbReference type="AlphaFoldDB" id="A0A0J6S3W3"/>
<evidence type="ECO:0000313" key="5">
    <source>
        <dbReference type="EMBL" id="KMO28173.1"/>
    </source>
</evidence>
<comment type="caution">
    <text evidence="5">The sequence shown here is derived from an EMBL/GenBank/DDBJ whole genome shotgun (WGS) entry which is preliminary data.</text>
</comment>
<evidence type="ECO:0000256" key="2">
    <source>
        <dbReference type="ARBA" id="ARBA00022525"/>
    </source>
</evidence>
<dbReference type="GO" id="GO:0005509">
    <property type="term" value="F:calcium ion binding"/>
    <property type="evidence" value="ECO:0007669"/>
    <property type="project" value="InterPro"/>
</dbReference>
<dbReference type="GO" id="GO:0008237">
    <property type="term" value="F:metallopeptidase activity"/>
    <property type="evidence" value="ECO:0007669"/>
    <property type="project" value="InterPro"/>
</dbReference>
<dbReference type="InterPro" id="IPR013858">
    <property type="entry name" value="Peptidase_M10B_C"/>
</dbReference>
<evidence type="ECO:0000256" key="1">
    <source>
        <dbReference type="ARBA" id="ARBA00004613"/>
    </source>
</evidence>
<dbReference type="EMBL" id="LABZ01000362">
    <property type="protein sequence ID" value="KMO28173.1"/>
    <property type="molecule type" value="Genomic_DNA"/>
</dbReference>
<keyword evidence="3" id="KW-0677">Repeat</keyword>
<keyword evidence="6" id="KW-1185">Reference proteome</keyword>
<gene>
    <name evidence="5" type="ORF">VQ03_30025</name>
</gene>
<accession>A0A0J6S3W3</accession>
<dbReference type="Proteomes" id="UP000036449">
    <property type="component" value="Unassembled WGS sequence"/>
</dbReference>
<evidence type="ECO:0000259" key="4">
    <source>
        <dbReference type="Pfam" id="PF08548"/>
    </source>
</evidence>
<dbReference type="Gene3D" id="3.40.390.10">
    <property type="entry name" value="Collagenase (Catalytic Domain)"/>
    <property type="match status" value="1"/>
</dbReference>
<feature type="non-terminal residue" evidence="5">
    <location>
        <position position="1"/>
    </location>
</feature>